<comment type="caution">
    <text evidence="2">The sequence shown here is derived from an EMBL/GenBank/DDBJ whole genome shotgun (WGS) entry which is preliminary data.</text>
</comment>
<dbReference type="OrthoDB" id="270318at2759"/>
<dbReference type="InParanoid" id="A0A1Y2EM42"/>
<gene>
    <name evidence="2" type="ORF">BCR35DRAFT_307593</name>
</gene>
<feature type="region of interest" description="Disordered" evidence="1">
    <location>
        <begin position="716"/>
        <end position="746"/>
    </location>
</feature>
<evidence type="ECO:0000256" key="1">
    <source>
        <dbReference type="SAM" id="MobiDB-lite"/>
    </source>
</evidence>
<dbReference type="Proteomes" id="UP000193467">
    <property type="component" value="Unassembled WGS sequence"/>
</dbReference>
<dbReference type="AlphaFoldDB" id="A0A1Y2EM42"/>
<feature type="compositionally biased region" description="Polar residues" evidence="1">
    <location>
        <begin position="716"/>
        <end position="727"/>
    </location>
</feature>
<feature type="compositionally biased region" description="Basic residues" evidence="1">
    <location>
        <begin position="728"/>
        <end position="742"/>
    </location>
</feature>
<protein>
    <recommendedName>
        <fullName evidence="4">F-box domain-containing protein</fullName>
    </recommendedName>
</protein>
<evidence type="ECO:0000313" key="2">
    <source>
        <dbReference type="EMBL" id="ORY72579.1"/>
    </source>
</evidence>
<evidence type="ECO:0000313" key="3">
    <source>
        <dbReference type="Proteomes" id="UP000193467"/>
    </source>
</evidence>
<organism evidence="2 3">
    <name type="scientific">Leucosporidium creatinivorum</name>
    <dbReference type="NCBI Taxonomy" id="106004"/>
    <lineage>
        <taxon>Eukaryota</taxon>
        <taxon>Fungi</taxon>
        <taxon>Dikarya</taxon>
        <taxon>Basidiomycota</taxon>
        <taxon>Pucciniomycotina</taxon>
        <taxon>Microbotryomycetes</taxon>
        <taxon>Leucosporidiales</taxon>
        <taxon>Leucosporidium</taxon>
    </lineage>
</organism>
<name>A0A1Y2EM42_9BASI</name>
<accession>A0A1Y2EM42</accession>
<proteinExistence type="predicted"/>
<dbReference type="STRING" id="106004.A0A1Y2EM42"/>
<evidence type="ECO:0008006" key="4">
    <source>
        <dbReference type="Google" id="ProtNLM"/>
    </source>
</evidence>
<dbReference type="EMBL" id="MCGR01000051">
    <property type="protein sequence ID" value="ORY72579.1"/>
    <property type="molecule type" value="Genomic_DNA"/>
</dbReference>
<sequence length="754" mass="84748">MESTTEQPLHPKVLDLSPEILSIIFANLVDAPTSFTLVSKSWAAVAQQEYNLAQYIITRYGPREAIYHAIQHLGPRCNSTLFEHLVRGGAHTSLYLWKMLGFRSDPPRPLPYFDRYIPLTWGSTISPLALYALGKLTEKHLKLEGDIEEEVRDERGSDAFRLWEQLLLQINEVRINAEVQLPVEDMDTAKELLEDLWQRLEDALVQQRWIPFSPHDPFVKDRRLERAVCLEPRLLPLLNKNGWDYDDKTNDAFVRSLFLSQRPAVGSYHDRDAPVHDAVINGVLTFASRCALLAKDILLYARRFSRFHLSARVCGEVTSDYLLNGDKNGTIYDAIHVLREQEQAGLLGFVPFETMLDNAHLLHGTRISVVHARNIHSALAIAPKSANLIPQARFAHMLSKVKTGGKYQEWTHEDSPISGSLRAEPWLGSPVKGSAPLWAEDEDLALDQIADLICNPFLLSAEPILREEAFQAKPHRDLPEAARRAAVRMVRMPSKGATLLSLITQHPFLASHIRTEILRHRISLDLLPSSAADTSRPLYDSHQPTFLSPLGFDYEHALERFILPLGPHPWVEGCYAADPPPSSPESPFAESVWPIEPRHYFVGEGEKRKDVGFVTGKTMAEAQQDPSDELAEWTKEREVKGSLPVAIALLDMFDKDDEALDIVLGHAILNLNPSVVSYYLKEGVPLRSHHLEALEKLSLPRLEAINLHLAEQESKASTAVEQKQTSVKPKRKRGGARVRRAREKTAMAVVAGAA</sequence>
<reference evidence="2 3" key="1">
    <citation type="submission" date="2016-07" db="EMBL/GenBank/DDBJ databases">
        <title>Pervasive Adenine N6-methylation of Active Genes in Fungi.</title>
        <authorList>
            <consortium name="DOE Joint Genome Institute"/>
            <person name="Mondo S.J."/>
            <person name="Dannebaum R.O."/>
            <person name="Kuo R.C."/>
            <person name="Labutti K."/>
            <person name="Haridas S."/>
            <person name="Kuo A."/>
            <person name="Salamov A."/>
            <person name="Ahrendt S.R."/>
            <person name="Lipzen A."/>
            <person name="Sullivan W."/>
            <person name="Andreopoulos W.B."/>
            <person name="Clum A."/>
            <person name="Lindquist E."/>
            <person name="Daum C."/>
            <person name="Ramamoorthy G.K."/>
            <person name="Gryganskyi A."/>
            <person name="Culley D."/>
            <person name="Magnuson J.K."/>
            <person name="James T.Y."/>
            <person name="O'Malley M.A."/>
            <person name="Stajich J.E."/>
            <person name="Spatafora J.W."/>
            <person name="Visel A."/>
            <person name="Grigoriev I.V."/>
        </authorList>
    </citation>
    <scope>NUCLEOTIDE SEQUENCE [LARGE SCALE GENOMIC DNA]</scope>
    <source>
        <strain evidence="2 3">62-1032</strain>
    </source>
</reference>
<keyword evidence="3" id="KW-1185">Reference proteome</keyword>